<evidence type="ECO:0000313" key="1">
    <source>
        <dbReference type="EMBL" id="PZP45705.1"/>
    </source>
</evidence>
<accession>A0A2W5ENT1</accession>
<comment type="caution">
    <text evidence="1">The sequence shown here is derived from an EMBL/GenBank/DDBJ whole genome shotgun (WGS) entry which is preliminary data.</text>
</comment>
<dbReference type="AlphaFoldDB" id="A0A2W5ENT1"/>
<proteinExistence type="predicted"/>
<protein>
    <submittedName>
        <fullName evidence="1">Radical SAM protein</fullName>
    </submittedName>
</protein>
<evidence type="ECO:0000313" key="2">
    <source>
        <dbReference type="Proteomes" id="UP000249645"/>
    </source>
</evidence>
<feature type="non-terminal residue" evidence="1">
    <location>
        <position position="1"/>
    </location>
</feature>
<dbReference type="Proteomes" id="UP000249645">
    <property type="component" value="Unassembled WGS sequence"/>
</dbReference>
<dbReference type="EMBL" id="QFOI01000253">
    <property type="protein sequence ID" value="PZP45705.1"/>
    <property type="molecule type" value="Genomic_DNA"/>
</dbReference>
<organism evidence="1 2">
    <name type="scientific">Pseudopedobacter saltans</name>
    <dbReference type="NCBI Taxonomy" id="151895"/>
    <lineage>
        <taxon>Bacteria</taxon>
        <taxon>Pseudomonadati</taxon>
        <taxon>Bacteroidota</taxon>
        <taxon>Sphingobacteriia</taxon>
        <taxon>Sphingobacteriales</taxon>
        <taxon>Sphingobacteriaceae</taxon>
        <taxon>Pseudopedobacter</taxon>
    </lineage>
</organism>
<reference evidence="1 2" key="1">
    <citation type="submission" date="2017-11" db="EMBL/GenBank/DDBJ databases">
        <title>Infants hospitalized years apart are colonized by the same room-sourced microbial strains.</title>
        <authorList>
            <person name="Brooks B."/>
            <person name="Olm M.R."/>
            <person name="Firek B.A."/>
            <person name="Baker R."/>
            <person name="Thomas B.C."/>
            <person name="Morowitz M.J."/>
            <person name="Banfield J.F."/>
        </authorList>
    </citation>
    <scope>NUCLEOTIDE SEQUENCE [LARGE SCALE GENOMIC DNA]</scope>
    <source>
        <strain evidence="1">S2_009_000_R2_76</strain>
    </source>
</reference>
<sequence>TLIKETDLSMIQWRNFNIDPDWYLGLIGMTETGEFGGVRQVLEAIQEEFPHLKYGYYNPPMERIKGDYNLDFAHR</sequence>
<name>A0A2W5ENT1_9SPHI</name>
<gene>
    <name evidence="1" type="ORF">DI598_12955</name>
</gene>